<evidence type="ECO:0000313" key="3">
    <source>
        <dbReference type="Proteomes" id="UP000014318"/>
    </source>
</evidence>
<dbReference type="EMBL" id="JF974299">
    <property type="protein sequence ID" value="AET72663.1"/>
    <property type="molecule type" value="Genomic_DNA"/>
</dbReference>
<dbReference type="Proteomes" id="UP000297591">
    <property type="component" value="Segment"/>
</dbReference>
<dbReference type="EMBL" id="HQ634178">
    <property type="protein sequence ID" value="AGN33850.1"/>
    <property type="molecule type" value="Genomic_DNA"/>
</dbReference>
<dbReference type="GeneID" id="16045228"/>
<evidence type="ECO:0000313" key="4">
    <source>
        <dbReference type="Proteomes" id="UP000297591"/>
    </source>
</evidence>
<evidence type="ECO:0000313" key="1">
    <source>
        <dbReference type="EMBL" id="AET72663.1"/>
    </source>
</evidence>
<dbReference type="KEGG" id="vg:16045228"/>
<proteinExistence type="predicted"/>
<reference evidence="2 3" key="1">
    <citation type="submission" date="2010-11" db="EMBL/GenBank/DDBJ databases">
        <title>The Genome Sequence of Synechococcus phage S-CAM8 0608BI06.</title>
        <authorList>
            <consortium name="The Broad Institute Genome Sequencing Platform"/>
            <person name="Henn M.R."/>
            <person name="Martiny J."/>
            <person name="Weihe C."/>
            <person name="Levin J."/>
            <person name="Malboeuf C."/>
            <person name="Casali M."/>
            <person name="Russ C."/>
            <person name="Lennon N."/>
            <person name="Chapman S.B."/>
            <person name="Erlich R."/>
            <person name="Young S.K."/>
            <person name="Yandava C."/>
            <person name="Zeng Q."/>
            <person name="Alvarado L."/>
            <person name="Anderson S."/>
            <person name="Berlin A."/>
            <person name="Chen Z."/>
            <person name="Freedman E."/>
            <person name="Gellesch M."/>
            <person name="Goldberg J."/>
            <person name="Green L."/>
            <person name="Griggs A."/>
            <person name="Gujja S."/>
            <person name="Heilman E.R."/>
            <person name="Heiman D."/>
            <person name="Hollinger A."/>
            <person name="Howarth C."/>
            <person name="Larson L."/>
            <person name="Mehta T."/>
            <person name="Pearson M."/>
            <person name="Roberts A."/>
            <person name="Ryan E."/>
            <person name="Saif S."/>
            <person name="Shea T."/>
            <person name="Shenoy N."/>
            <person name="Sisk P."/>
            <person name="Stolte C."/>
            <person name="Sykes S."/>
            <person name="White J."/>
            <person name="Haas B."/>
            <person name="Nusbaum C."/>
            <person name="Birren B."/>
        </authorList>
    </citation>
    <scope>NUCLEOTIDE SEQUENCE [LARGE SCALE GENOMIC DNA]</scope>
    <source>
        <strain evidence="2">S-CAM8 06008BI06</strain>
    </source>
</reference>
<dbReference type="InterPro" id="IPR024389">
    <property type="entry name" value="Gp48_T4-like"/>
</dbReference>
<name>G8EXX3_9CAUD</name>
<sequence>MKVYRYPLRAPVNGGDSVLAAEGATEAIDYVMFQRQQVNYQDNNKKYFGRNLPNNDVEIINREARVYMAMPKALQTQYQPQYRQVDLGVMGVAGVAALSDENFSAENLTSIVQGAAASGLPEFTTNAIAQSINGLSGMMGLAGNVDANSIQALTRGRVFNPFKEQIFQNMSFRTHNFNFKLFSRNAEEAKQVNNILTYFKMGSVPRLTGTDDDTLSDTISGIKNADGTSANLDNPFENAAADLSRNARFMSVPDNFKIKFVRMNPDGQLTGEKENMHFKIHPSVCTGISINYTPDGQYTSFKTLGEKQVQVPAITLALTFTELKLITQEDISKGY</sequence>
<protein>
    <recommendedName>
        <fullName evidence="5">Baseplate tail tube cap</fullName>
    </recommendedName>
</protein>
<accession>G8EXX3</accession>
<organism evidence="1 4">
    <name type="scientific">Synechococcus phage S-CAM8</name>
    <dbReference type="NCBI Taxonomy" id="754038"/>
    <lineage>
        <taxon>Viruses</taxon>
        <taxon>Duplodnaviria</taxon>
        <taxon>Heunggongvirae</taxon>
        <taxon>Uroviricota</taxon>
        <taxon>Caudoviricetes</taxon>
        <taxon>Pantevenvirales</taxon>
        <taxon>Kyanoviridae</taxon>
        <taxon>Neritesvirus</taxon>
        <taxon>Neritesvirus scam8</taxon>
    </lineage>
</organism>
<evidence type="ECO:0008006" key="5">
    <source>
        <dbReference type="Google" id="ProtNLM"/>
    </source>
</evidence>
<evidence type="ECO:0000313" key="2">
    <source>
        <dbReference type="EMBL" id="AGN33850.1"/>
    </source>
</evidence>
<dbReference type="Proteomes" id="UP000014318">
    <property type="component" value="Segment"/>
</dbReference>
<keyword evidence="3" id="KW-1185">Reference proteome</keyword>
<reference evidence="1 4" key="2">
    <citation type="submission" date="2010-12" db="EMBL/GenBank/DDBJ databases">
        <title>The Genome Sequence of Synechococcus phage S-CAM8 0608SB47.</title>
        <authorList>
            <consortium name="The Broad Institute Genome Sequencing Platform"/>
            <person name="Henn M.R."/>
            <person name="Martiny J."/>
            <person name="Weihe C."/>
            <person name="Levin J."/>
            <person name="Malboeuf C."/>
            <person name="Casali M."/>
            <person name="Russ C."/>
            <person name="Lennon N."/>
            <person name="Chapman S.B."/>
            <person name="Erlich R."/>
            <person name="Young S.K."/>
            <person name="Yandava C."/>
            <person name="Zeng Q."/>
            <person name="Alvarado L."/>
            <person name="Anderson S."/>
            <person name="Berlin A."/>
            <person name="Chen Z."/>
            <person name="Freedman E."/>
            <person name="Gellesch M."/>
            <person name="Goldberg J."/>
            <person name="Green L."/>
            <person name="Griggs A."/>
            <person name="Gujja S."/>
            <person name="Heilman E.R."/>
            <person name="Heiman D."/>
            <person name="Hollinger A."/>
            <person name="Howarth C."/>
            <person name="Larson L."/>
            <person name="Mehta T."/>
            <person name="Pearson M."/>
            <person name="Roberts A."/>
            <person name="Ryan E."/>
            <person name="Saif S."/>
            <person name="Shea T."/>
            <person name="Shenoy N."/>
            <person name="Sisk P."/>
            <person name="Stolte C."/>
            <person name="Sykes S."/>
            <person name="White J."/>
            <person name="Haas B."/>
            <person name="Nusbaum C."/>
            <person name="Birren B."/>
        </authorList>
    </citation>
    <scope>NUCLEOTIDE SEQUENCE [LARGE SCALE GENOMIC DNA]</scope>
    <source>
        <strain evidence="1 4">0608SB47</strain>
    </source>
</reference>
<dbReference type="RefSeq" id="YP_008125543.1">
    <property type="nucleotide sequence ID" value="NC_021530.1"/>
</dbReference>
<gene>
    <name evidence="2" type="ORF">SXCG_00074</name>
    <name evidence="1" type="ORF">SXFG_00113</name>
</gene>
<dbReference type="OrthoDB" id="18616at10239"/>
<dbReference type="Pfam" id="PF11091">
    <property type="entry name" value="T4_tail_cap"/>
    <property type="match status" value="1"/>
</dbReference>